<evidence type="ECO:0000313" key="3">
    <source>
        <dbReference type="EMBL" id="MFC0387329.1"/>
    </source>
</evidence>
<evidence type="ECO:0000313" key="4">
    <source>
        <dbReference type="Proteomes" id="UP001589789"/>
    </source>
</evidence>
<dbReference type="EMBL" id="JBHLVZ010000060">
    <property type="protein sequence ID" value="MFC0387329.1"/>
    <property type="molecule type" value="Genomic_DNA"/>
</dbReference>
<comment type="caution">
    <text evidence="3">The sequence shown here is derived from an EMBL/GenBank/DDBJ whole genome shotgun (WGS) entry which is preliminary data.</text>
</comment>
<proteinExistence type="predicted"/>
<dbReference type="InterPro" id="IPR038726">
    <property type="entry name" value="PDDEXK_AddAB-type"/>
</dbReference>
<feature type="compositionally biased region" description="Basic and acidic residues" evidence="1">
    <location>
        <begin position="987"/>
        <end position="1000"/>
    </location>
</feature>
<name>A0ABV6IVN3_9PROT</name>
<gene>
    <name evidence="3" type="primary">addB</name>
    <name evidence="3" type="ORF">ACFFIC_17520</name>
</gene>
<feature type="domain" description="PD-(D/E)XK endonuclease-like" evidence="2">
    <location>
        <begin position="749"/>
        <end position="971"/>
    </location>
</feature>
<protein>
    <submittedName>
        <fullName evidence="3">Double-strand break repair protein AddB</fullName>
    </submittedName>
</protein>
<feature type="region of interest" description="Disordered" evidence="1">
    <location>
        <begin position="981"/>
        <end position="1010"/>
    </location>
</feature>
<dbReference type="Pfam" id="PF12705">
    <property type="entry name" value="PDDEXK_1"/>
    <property type="match status" value="1"/>
</dbReference>
<dbReference type="RefSeq" id="WP_377052663.1">
    <property type="nucleotide sequence ID" value="NZ_JBHLVZ010000060.1"/>
</dbReference>
<dbReference type="InterPro" id="IPR027417">
    <property type="entry name" value="P-loop_NTPase"/>
</dbReference>
<reference evidence="3 4" key="1">
    <citation type="submission" date="2024-09" db="EMBL/GenBank/DDBJ databases">
        <authorList>
            <person name="Sun Q."/>
            <person name="Mori K."/>
        </authorList>
    </citation>
    <scope>NUCLEOTIDE SEQUENCE [LARGE SCALE GENOMIC DNA]</scope>
    <source>
        <strain evidence="3 4">CCM 7468</strain>
    </source>
</reference>
<evidence type="ECO:0000259" key="2">
    <source>
        <dbReference type="Pfam" id="PF12705"/>
    </source>
</evidence>
<dbReference type="InterPro" id="IPR014153">
    <property type="entry name" value="Ds_break_AddB"/>
</dbReference>
<accession>A0ABV6IVN3</accession>
<dbReference type="SUPFAM" id="SSF52540">
    <property type="entry name" value="P-loop containing nucleoside triphosphate hydrolases"/>
    <property type="match status" value="1"/>
</dbReference>
<dbReference type="Proteomes" id="UP001589789">
    <property type="component" value="Unassembled WGS sequence"/>
</dbReference>
<dbReference type="NCBIfam" id="TIGR02786">
    <property type="entry name" value="addB_alphas"/>
    <property type="match status" value="1"/>
</dbReference>
<sequence length="1010" mass="108556">MRLYEIPAHRPFLDDLAHGVLAMVEGQDDPAALARTTILLPTRRAARSLRESFLRASGRQALLLPRLRALAGLSTEDAEELSLPTLLDEPPAVDAARRLAVLTEVVMKLPPHLGGPGNPDQAWRLALELAKLLDEMALEGCDPAGIPDLVTGDLATHWKITHEFLGAAINYWNAWLAEQGLSDIGARRVASLRAQARAWAENPPRDPVIAAGIGIGGTIPAATDLLRQIARMEKGAVVLHGAGEELSPELWEVLRGAHSHPLNGTARLLRGLDATVADLRPWPSRAPDAPAPNEARAALLARALRPEEGIACWQEKEPERWRPALAGLDLLTAPDEAGEAAAIALLLREALETPGARAALVTPDRDLARRVSVELLRHGILADDSAGQPLGMTPAGAFLRLIGRMVEEGFAPVALLSCLKHPLCAGGMSRQDWMLAVRELEVRVLRGPRPGAGLAGLRAAAEGALAEPARPETEGQRARRLERRARIRAMLDALEAALGNFRALDRAVRPPADLLADHLAAAEALASTDDRPGGLRLYSGEEGEPLAVHLAGLEPAMRAMPPLEAAAWPALFDALLEGPLAPGVRTMRGRKGGSHPRVQILGLLEARLQSFDRVVLGALEESIWPIATDPGAWMSRPMRTTFGLPAPEARIGRVCADFLLSALSAPRATLSRARKRGGSPTVPARWLTRLETFLNGQGLGGLETSPANGWAGLLDMPEAARPCARPAPAPPAALRPRKIGVTDVWLLKSDPYAWYAKRMLGLRRLDDLDAEADAAEYGNIVHHMVSHWLTLCDGDPHCVKAVEHFAAATEHALAEFAPRPGLVAYWRPRLSRIAEFVLDTERGRGNVAQRHAEITGGIDLPCGVRLEGRADRVDVLRDGRLVLIDLKTGAPPTSTEMTDGRAPQMPLEAAIAARGGFDGIPAGEVEALEHWHVSGGFEAGTVAPFRPKGITLPEVSEEAFEALNTLAEDFLLGDRPFLARPHPARTPKGDEYDHLSRYDEWGGASEGDAA</sequence>
<organism evidence="3 4">
    <name type="scientific">Muricoccus vinaceus</name>
    <dbReference type="NCBI Taxonomy" id="424704"/>
    <lineage>
        <taxon>Bacteria</taxon>
        <taxon>Pseudomonadati</taxon>
        <taxon>Pseudomonadota</taxon>
        <taxon>Alphaproteobacteria</taxon>
        <taxon>Acetobacterales</taxon>
        <taxon>Roseomonadaceae</taxon>
        <taxon>Muricoccus</taxon>
    </lineage>
</organism>
<evidence type="ECO:0000256" key="1">
    <source>
        <dbReference type="SAM" id="MobiDB-lite"/>
    </source>
</evidence>
<keyword evidence="4" id="KW-1185">Reference proteome</keyword>